<sequence length="129" mass="14520">MLISLLIVLILGVVCIGIGIHFIGKDRHFQSNAVEVEAEVTGFVELEDERYLTQYRFELDHHEVFGVLPKSTPRPITTKGAVIPLLVNRDDSTQVRRLTARRDVTLRFFLILIGGLMVCTAVPLLFFVA</sequence>
<evidence type="ECO:0000256" key="1">
    <source>
        <dbReference type="SAM" id="Phobius"/>
    </source>
</evidence>
<dbReference type="AlphaFoldDB" id="A0A0F6WQD3"/>
<dbReference type="Proteomes" id="UP000034037">
    <property type="component" value="Chromosome"/>
</dbReference>
<keyword evidence="3" id="KW-1185">Reference proteome</keyword>
<dbReference type="PATRIC" id="fig|92706.3.peg.1230"/>
<feature type="transmembrane region" description="Helical" evidence="1">
    <location>
        <begin position="6"/>
        <end position="24"/>
    </location>
</feature>
<reference evidence="2 3" key="1">
    <citation type="submission" date="2015-04" db="EMBL/GenBank/DDBJ databases">
        <title>Complete Genome Sequence of Brevibacterium flavum ATCC 15168.</title>
        <authorList>
            <person name="Ahn J."/>
            <person name="Park G."/>
            <person name="Jeon W."/>
            <person name="Jang Y."/>
            <person name="Jang M."/>
            <person name="Lee H."/>
            <person name="Lee H."/>
        </authorList>
    </citation>
    <scope>NUCLEOTIDE SEQUENCE [LARGE SCALE GENOMIC DNA]</scope>
    <source>
        <strain evidence="2 3">ATCC 15168</strain>
    </source>
</reference>
<keyword evidence="1" id="KW-1133">Transmembrane helix</keyword>
<keyword evidence="1" id="KW-0812">Transmembrane</keyword>
<accession>A0A0F6WQD3</accession>
<dbReference type="RefSeq" id="WP_003862106.1">
    <property type="nucleotide sequence ID" value="NZ_CP011309.1"/>
</dbReference>
<evidence type="ECO:0000313" key="2">
    <source>
        <dbReference type="EMBL" id="AKF27123.1"/>
    </source>
</evidence>
<protein>
    <recommendedName>
        <fullName evidence="4">DUF3592 domain-containing protein</fullName>
    </recommendedName>
</protein>
<keyword evidence="1" id="KW-0472">Membrane</keyword>
<name>A0A0F6WQD3_9CORY</name>
<evidence type="ECO:0008006" key="4">
    <source>
        <dbReference type="Google" id="ProtNLM"/>
    </source>
</evidence>
<dbReference type="HOGENOM" id="CLU_1944606_0_0_11"/>
<feature type="transmembrane region" description="Helical" evidence="1">
    <location>
        <begin position="106"/>
        <end position="128"/>
    </location>
</feature>
<gene>
    <name evidence="2" type="ORF">YH66_05925</name>
</gene>
<organism evidence="2 3">
    <name type="scientific">[Brevibacterium] flavum</name>
    <dbReference type="NCBI Taxonomy" id="92706"/>
    <lineage>
        <taxon>Bacteria</taxon>
        <taxon>Bacillati</taxon>
        <taxon>Actinomycetota</taxon>
        <taxon>Actinomycetes</taxon>
        <taxon>Mycobacteriales</taxon>
        <taxon>Corynebacteriaceae</taxon>
        <taxon>Corynebacterium</taxon>
    </lineage>
</organism>
<dbReference type="EMBL" id="CP011309">
    <property type="protein sequence ID" value="AKF27123.1"/>
    <property type="molecule type" value="Genomic_DNA"/>
</dbReference>
<evidence type="ECO:0000313" key="3">
    <source>
        <dbReference type="Proteomes" id="UP000034037"/>
    </source>
</evidence>
<proteinExistence type="predicted"/>